<dbReference type="Proteomes" id="UP000231276">
    <property type="component" value="Unassembled WGS sequence"/>
</dbReference>
<dbReference type="FunFam" id="3.30.1360.40:FF:000001">
    <property type="entry name" value="Ribosome-recycling factor"/>
    <property type="match status" value="1"/>
</dbReference>
<dbReference type="AlphaFoldDB" id="A0A2H0DW42"/>
<comment type="similarity">
    <text evidence="1">Belongs to the RRF family.</text>
</comment>
<evidence type="ECO:0000256" key="2">
    <source>
        <dbReference type="ARBA" id="ARBA00022917"/>
    </source>
</evidence>
<dbReference type="Gene3D" id="1.10.132.20">
    <property type="entry name" value="Ribosome-recycling factor"/>
    <property type="match status" value="1"/>
</dbReference>
<dbReference type="PANTHER" id="PTHR20982">
    <property type="entry name" value="RIBOSOME RECYCLING FACTOR"/>
    <property type="match status" value="1"/>
</dbReference>
<comment type="caution">
    <text evidence="4">The sequence shown here is derived from an EMBL/GenBank/DDBJ whole genome shotgun (WGS) entry which is preliminary data.</text>
</comment>
<name>A0A2H0DW42_9BACT</name>
<evidence type="ECO:0000256" key="1">
    <source>
        <dbReference type="ARBA" id="ARBA00005912"/>
    </source>
</evidence>
<dbReference type="Pfam" id="PF01765">
    <property type="entry name" value="RRF"/>
    <property type="match status" value="1"/>
</dbReference>
<sequence length="183" mass="20862">MNYDFSKLKQKIKETEEWFKKELGTLRTGRATPAILDGVVVDNYGAKSPISQVAGIGIEDPRTLRISPYNPEQAKEIERGISEAGLGLSVGADDKGIRVVFPELTSERRESLIRLSKEKLEKARIGIRGERDDVWNEIQKKQKAGEITEDEKFKLKDEMQKIIDQNTKTLEEMAKRKETEIQN</sequence>
<organism evidence="4 5">
    <name type="scientific">Candidatus Campbellbacteria bacterium CG22_combo_CG10-13_8_21_14_all_43_18</name>
    <dbReference type="NCBI Taxonomy" id="1974530"/>
    <lineage>
        <taxon>Bacteria</taxon>
        <taxon>Candidatus Campbelliibacteriota</taxon>
    </lineage>
</organism>
<keyword evidence="2" id="KW-0648">Protein biosynthesis</keyword>
<dbReference type="InterPro" id="IPR036191">
    <property type="entry name" value="RRF_sf"/>
</dbReference>
<feature type="domain" description="Ribosome recycling factor" evidence="3">
    <location>
        <begin position="19"/>
        <end position="181"/>
    </location>
</feature>
<evidence type="ECO:0000259" key="3">
    <source>
        <dbReference type="Pfam" id="PF01765"/>
    </source>
</evidence>
<evidence type="ECO:0000313" key="4">
    <source>
        <dbReference type="EMBL" id="PIP86376.1"/>
    </source>
</evidence>
<dbReference type="NCBIfam" id="TIGR00496">
    <property type="entry name" value="frr"/>
    <property type="match status" value="1"/>
</dbReference>
<dbReference type="GO" id="GO:0006412">
    <property type="term" value="P:translation"/>
    <property type="evidence" value="ECO:0007669"/>
    <property type="project" value="UniProtKB-KW"/>
</dbReference>
<dbReference type="EMBL" id="PCTS01000033">
    <property type="protein sequence ID" value="PIP86376.1"/>
    <property type="molecule type" value="Genomic_DNA"/>
</dbReference>
<dbReference type="SUPFAM" id="SSF55194">
    <property type="entry name" value="Ribosome recycling factor, RRF"/>
    <property type="match status" value="1"/>
</dbReference>
<proteinExistence type="inferred from homology"/>
<reference evidence="4 5" key="1">
    <citation type="submission" date="2017-09" db="EMBL/GenBank/DDBJ databases">
        <title>Depth-based differentiation of microbial function through sediment-hosted aquifers and enrichment of novel symbionts in the deep terrestrial subsurface.</title>
        <authorList>
            <person name="Probst A.J."/>
            <person name="Ladd B."/>
            <person name="Jarett J.K."/>
            <person name="Geller-Mcgrath D.E."/>
            <person name="Sieber C.M."/>
            <person name="Emerson J.B."/>
            <person name="Anantharaman K."/>
            <person name="Thomas B.C."/>
            <person name="Malmstrom R."/>
            <person name="Stieglmeier M."/>
            <person name="Klingl A."/>
            <person name="Woyke T."/>
            <person name="Ryan C.M."/>
            <person name="Banfield J.F."/>
        </authorList>
    </citation>
    <scope>NUCLEOTIDE SEQUENCE [LARGE SCALE GENOMIC DNA]</scope>
    <source>
        <strain evidence="4">CG22_combo_CG10-13_8_21_14_all_43_18</strain>
    </source>
</reference>
<evidence type="ECO:0000313" key="5">
    <source>
        <dbReference type="Proteomes" id="UP000231276"/>
    </source>
</evidence>
<dbReference type="Gene3D" id="3.30.1360.40">
    <property type="match status" value="1"/>
</dbReference>
<dbReference type="PANTHER" id="PTHR20982:SF3">
    <property type="entry name" value="MITOCHONDRIAL RIBOSOME RECYCLING FACTOR PSEUDO 1"/>
    <property type="match status" value="1"/>
</dbReference>
<gene>
    <name evidence="4" type="ORF">COW82_02350</name>
</gene>
<dbReference type="GO" id="GO:0043023">
    <property type="term" value="F:ribosomal large subunit binding"/>
    <property type="evidence" value="ECO:0007669"/>
    <property type="project" value="TreeGrafter"/>
</dbReference>
<dbReference type="InterPro" id="IPR023584">
    <property type="entry name" value="Ribosome_recyc_fac_dom"/>
</dbReference>
<protein>
    <submittedName>
        <fullName evidence="4">Ribosome recycling factor</fullName>
    </submittedName>
</protein>
<accession>A0A2H0DW42</accession>
<dbReference type="InterPro" id="IPR002661">
    <property type="entry name" value="Ribosome_recyc_fac"/>
</dbReference>